<evidence type="ECO:0000313" key="1">
    <source>
        <dbReference type="EMBL" id="CAA2101275.1"/>
    </source>
</evidence>
<dbReference type="InterPro" id="IPR017734">
    <property type="entry name" value="T6SS_SciN"/>
</dbReference>
<accession>A0A679J3G2</accession>
<dbReference type="RefSeq" id="WP_339088875.1">
    <property type="nucleotide sequence ID" value="NZ_LR743507.1"/>
</dbReference>
<dbReference type="PANTHER" id="PTHR37625:SF4">
    <property type="entry name" value="OUTER MEMBRANE LIPOPROTEIN"/>
    <property type="match status" value="1"/>
</dbReference>
<dbReference type="AlphaFoldDB" id="A0A679J3G2"/>
<dbReference type="EMBL" id="LR743507">
    <property type="protein sequence ID" value="CAA2101275.1"/>
    <property type="molecule type" value="Genomic_DNA"/>
</dbReference>
<evidence type="ECO:0008006" key="2">
    <source>
        <dbReference type="Google" id="ProtNLM"/>
    </source>
</evidence>
<dbReference type="Gene3D" id="2.60.40.4150">
    <property type="entry name" value="Type VI secretion system, lipoprotein SciN"/>
    <property type="match status" value="1"/>
</dbReference>
<dbReference type="Pfam" id="PF12790">
    <property type="entry name" value="T6SS-SciN"/>
    <property type="match status" value="1"/>
</dbReference>
<dbReference type="InterPro" id="IPR038706">
    <property type="entry name" value="Type_VI_SciN-like_sf"/>
</dbReference>
<protein>
    <recommendedName>
        <fullName evidence="2">Type VI secretion system lipoprotein TssJ</fullName>
    </recommendedName>
</protein>
<organism evidence="1">
    <name type="scientific">Variovorax paradoxus</name>
    <dbReference type="NCBI Taxonomy" id="34073"/>
    <lineage>
        <taxon>Bacteria</taxon>
        <taxon>Pseudomonadati</taxon>
        <taxon>Pseudomonadota</taxon>
        <taxon>Betaproteobacteria</taxon>
        <taxon>Burkholderiales</taxon>
        <taxon>Comamonadaceae</taxon>
        <taxon>Variovorax</taxon>
    </lineage>
</organism>
<name>A0A679J3G2_VARPD</name>
<sequence length="178" mass="19185">MRTLGTHHSSYEASCNVADEGPAAEATRRRFTVLGLAAAGLLFTGCAAKPVVTTASVNLVAGADANPDARGRASPLTVRVYALKSPGPFEGADFFSLFEKDQATLGAELVQREEVLLRPGESKRLEFNLPPDAKAIGVMAAFRDLDRARWREVRPVTTGKAHTFDVNFGARQIRIDSK</sequence>
<proteinExistence type="predicted"/>
<dbReference type="PANTHER" id="PTHR37625">
    <property type="entry name" value="OUTER MEMBRANE LIPOPROTEIN-RELATED"/>
    <property type="match status" value="1"/>
</dbReference>
<dbReference type="NCBIfam" id="TIGR03352">
    <property type="entry name" value="VI_chp_3"/>
    <property type="match status" value="1"/>
</dbReference>
<gene>
    <name evidence="1" type="ORF">VVAX_01163</name>
</gene>
<reference evidence="1" key="1">
    <citation type="submission" date="2019-12" db="EMBL/GenBank/DDBJ databases">
        <authorList>
            <person name="Cremers G."/>
        </authorList>
    </citation>
    <scope>NUCLEOTIDE SEQUENCE</scope>
    <source>
        <strain evidence="1">Vvax</strain>
    </source>
</reference>